<dbReference type="RefSeq" id="WP_046551737.1">
    <property type="nucleotide sequence ID" value="NZ_CP011308.1"/>
</dbReference>
<dbReference type="GO" id="GO:0005886">
    <property type="term" value="C:plasma membrane"/>
    <property type="evidence" value="ECO:0007669"/>
    <property type="project" value="UniProtKB-SubCell"/>
</dbReference>
<accession>A0A7U4M2H5</accession>
<keyword evidence="3 5" id="KW-1133">Transmembrane helix</keyword>
<comment type="subcellular location">
    <subcellularLocation>
        <location evidence="5">Cell membrane</location>
        <topology evidence="5">Multi-pass membrane protein</topology>
    </subcellularLocation>
    <subcellularLocation>
        <location evidence="1">Membrane</location>
        <topology evidence="1">Multi-pass membrane protein</topology>
    </subcellularLocation>
</comment>
<dbReference type="PANTHER" id="PTHR43701:SF2">
    <property type="entry name" value="MEMBRANE TRANSPORTER PROTEIN YJNA-RELATED"/>
    <property type="match status" value="1"/>
</dbReference>
<feature type="transmembrane region" description="Helical" evidence="5">
    <location>
        <begin position="167"/>
        <end position="188"/>
    </location>
</feature>
<sequence length="245" mass="26582">MNDYLLYSSIAFVLSTVFSMGGTGSGIALIPVLNFFGIEFIVAKATGLFAGASTTITSSIMNIKRKVLDFSFIWPIALMMLIFAPIGAYSSQFINESLVKSLFILLLFYSATMMIFGKKKSLTHTKGKAILFIVGAFVGFLAGLLGVGGGNILMPLLILLGFDSKKVAVTVSSVVPFAALSSFLTYASYVKLDWILLICVMLASIAGGYIGNYLMHFKLDQAKTKKLMGAILYILAIKMLYKMLF</sequence>
<dbReference type="KEGG" id="slh:YH65_09990"/>
<keyword evidence="7" id="KW-1185">Reference proteome</keyword>
<dbReference type="InterPro" id="IPR051598">
    <property type="entry name" value="TSUP/Inactive_protease-like"/>
</dbReference>
<organism evidence="6 7">
    <name type="scientific">Sulfurovum lithotrophicum</name>
    <dbReference type="NCBI Taxonomy" id="206403"/>
    <lineage>
        <taxon>Bacteria</taxon>
        <taxon>Pseudomonadati</taxon>
        <taxon>Campylobacterota</taxon>
        <taxon>Epsilonproteobacteria</taxon>
        <taxon>Campylobacterales</taxon>
        <taxon>Sulfurovaceae</taxon>
        <taxon>Sulfurovum</taxon>
    </lineage>
</organism>
<proteinExistence type="inferred from homology"/>
<dbReference type="Proteomes" id="UP000034444">
    <property type="component" value="Chromosome"/>
</dbReference>
<evidence type="ECO:0000313" key="7">
    <source>
        <dbReference type="Proteomes" id="UP000034444"/>
    </source>
</evidence>
<protein>
    <recommendedName>
        <fullName evidence="5">Probable membrane transporter protein</fullName>
    </recommendedName>
</protein>
<dbReference type="InterPro" id="IPR002781">
    <property type="entry name" value="TM_pro_TauE-like"/>
</dbReference>
<feature type="transmembrane region" description="Helical" evidence="5">
    <location>
        <begin position="72"/>
        <end position="91"/>
    </location>
</feature>
<evidence type="ECO:0000256" key="2">
    <source>
        <dbReference type="ARBA" id="ARBA00022692"/>
    </source>
</evidence>
<feature type="transmembrane region" description="Helical" evidence="5">
    <location>
        <begin position="129"/>
        <end position="160"/>
    </location>
</feature>
<evidence type="ECO:0000256" key="5">
    <source>
        <dbReference type="RuleBase" id="RU363041"/>
    </source>
</evidence>
<dbReference type="OrthoDB" id="9805863at2"/>
<feature type="transmembrane region" description="Helical" evidence="5">
    <location>
        <begin position="227"/>
        <end position="244"/>
    </location>
</feature>
<comment type="similarity">
    <text evidence="5">Belongs to the 4-toluene sulfonate uptake permease (TSUP) (TC 2.A.102) family.</text>
</comment>
<reference evidence="6 7" key="1">
    <citation type="submission" date="2015-04" db="EMBL/GenBank/DDBJ databases">
        <title>Complete genome sequence of Sulfurovum lithotrophicum ATCC BAA-797T.</title>
        <authorList>
            <person name="Ahn J."/>
            <person name="Park G."/>
            <person name="Jeon W."/>
            <person name="Jang Y."/>
            <person name="Jang M."/>
            <person name="Lee H."/>
            <person name="Lee H."/>
        </authorList>
    </citation>
    <scope>NUCLEOTIDE SEQUENCE [LARGE SCALE GENOMIC DNA]</scope>
    <source>
        <strain evidence="7">ATCC BAA-797 / 42BKT</strain>
    </source>
</reference>
<feature type="transmembrane region" description="Helical" evidence="5">
    <location>
        <begin position="6"/>
        <end position="33"/>
    </location>
</feature>
<dbReference type="PANTHER" id="PTHR43701">
    <property type="entry name" value="MEMBRANE TRANSPORTER PROTEIN MJ0441-RELATED"/>
    <property type="match status" value="1"/>
</dbReference>
<dbReference type="Pfam" id="PF01925">
    <property type="entry name" value="TauE"/>
    <property type="match status" value="1"/>
</dbReference>
<feature type="transmembrane region" description="Helical" evidence="5">
    <location>
        <begin position="40"/>
        <end position="60"/>
    </location>
</feature>
<keyword evidence="4 5" id="KW-0472">Membrane</keyword>
<dbReference type="AlphaFoldDB" id="A0A7U4M2H5"/>
<keyword evidence="2 5" id="KW-0812">Transmembrane</keyword>
<feature type="transmembrane region" description="Helical" evidence="5">
    <location>
        <begin position="98"/>
        <end position="117"/>
    </location>
</feature>
<evidence type="ECO:0000256" key="3">
    <source>
        <dbReference type="ARBA" id="ARBA00022989"/>
    </source>
</evidence>
<gene>
    <name evidence="6" type="ORF">YH65_09990</name>
</gene>
<dbReference type="EMBL" id="CP011308">
    <property type="protein sequence ID" value="AKF25674.1"/>
    <property type="molecule type" value="Genomic_DNA"/>
</dbReference>
<evidence type="ECO:0000256" key="1">
    <source>
        <dbReference type="ARBA" id="ARBA00004141"/>
    </source>
</evidence>
<evidence type="ECO:0000256" key="4">
    <source>
        <dbReference type="ARBA" id="ARBA00023136"/>
    </source>
</evidence>
<name>A0A7U4M2H5_9BACT</name>
<feature type="transmembrane region" description="Helical" evidence="5">
    <location>
        <begin position="194"/>
        <end position="215"/>
    </location>
</feature>
<keyword evidence="5" id="KW-1003">Cell membrane</keyword>
<evidence type="ECO:0000313" key="6">
    <source>
        <dbReference type="EMBL" id="AKF25674.1"/>
    </source>
</evidence>
<reference evidence="7" key="2">
    <citation type="journal article" date="2017" name="Stand. Genomic Sci.">
        <title>Complete genome sequence of the sulfur-oxidizing chemolithoautotrophic Sulfurovum lithotrophicum 42BKTT.</title>
        <authorList>
            <person name="Jeon W."/>
            <person name="Priscilla L."/>
            <person name="Park G."/>
            <person name="Lee H."/>
            <person name="Lee N."/>
            <person name="Lee D."/>
            <person name="Kwon H."/>
            <person name="Ahn I."/>
            <person name="Lee C."/>
            <person name="Lee H."/>
            <person name="Ahn J."/>
        </authorList>
    </citation>
    <scope>NUCLEOTIDE SEQUENCE [LARGE SCALE GENOMIC DNA]</scope>
    <source>
        <strain evidence="7">ATCC BAA-797 / 42BKT</strain>
    </source>
</reference>